<dbReference type="PANTHER" id="PTHR30046">
    <property type="entry name" value="FLAGELLAR M-RING PROTEIN"/>
    <property type="match status" value="1"/>
</dbReference>
<dbReference type="GO" id="GO:0003774">
    <property type="term" value="F:cytoskeletal motor activity"/>
    <property type="evidence" value="ECO:0007669"/>
    <property type="project" value="InterPro"/>
</dbReference>
<keyword evidence="13" id="KW-0282">Flagellum</keyword>
<dbReference type="GO" id="GO:0005886">
    <property type="term" value="C:plasma membrane"/>
    <property type="evidence" value="ECO:0007669"/>
    <property type="project" value="UniProtKB-SubCell"/>
</dbReference>
<dbReference type="PRINTS" id="PR01009">
    <property type="entry name" value="FLGMRINGFLIF"/>
</dbReference>
<evidence type="ECO:0000256" key="9">
    <source>
        <dbReference type="PIRNR" id="PIRNR004862"/>
    </source>
</evidence>
<keyword evidence="6 10" id="KW-1133">Transmembrane helix</keyword>
<dbReference type="PANTHER" id="PTHR30046:SF0">
    <property type="entry name" value="FLAGELLAR M-RING PROTEIN"/>
    <property type="match status" value="1"/>
</dbReference>
<comment type="similarity">
    <text evidence="3 9">Belongs to the FliF family.</text>
</comment>
<dbReference type="EMBL" id="FMBM01000002">
    <property type="protein sequence ID" value="SCC81086.1"/>
    <property type="molecule type" value="Genomic_DNA"/>
</dbReference>
<evidence type="ECO:0000313" key="14">
    <source>
        <dbReference type="EMBL" id="SCC81086.1"/>
    </source>
</evidence>
<keyword evidence="4" id="KW-1003">Cell membrane</keyword>
<dbReference type="OrthoDB" id="9807026at2"/>
<keyword evidence="13" id="KW-0966">Cell projection</keyword>
<dbReference type="InterPro" id="IPR000067">
    <property type="entry name" value="FlgMring_FliF"/>
</dbReference>
<dbReference type="STRING" id="1653334.GA0071312_2016"/>
<dbReference type="Gene3D" id="3.30.300.30">
    <property type="match status" value="1"/>
</dbReference>
<dbReference type="Proteomes" id="UP000182800">
    <property type="component" value="Unassembled WGS sequence"/>
</dbReference>
<gene>
    <name evidence="13" type="primary">fliF</name>
    <name evidence="14" type="ORF">GA0071312_2016</name>
    <name evidence="13" type="ORF">HLUCCO17_09225</name>
</gene>
<dbReference type="PATRIC" id="fig|1653334.4.peg.2948"/>
<evidence type="ECO:0000259" key="12">
    <source>
        <dbReference type="Pfam" id="PF08345"/>
    </source>
</evidence>
<keyword evidence="7 10" id="KW-0472">Membrane</keyword>
<reference evidence="14 16" key="2">
    <citation type="submission" date="2016-08" db="EMBL/GenBank/DDBJ databases">
        <authorList>
            <person name="Varghese N."/>
            <person name="Submissions Spin"/>
        </authorList>
    </citation>
    <scope>NUCLEOTIDE SEQUENCE [LARGE SCALE GENOMIC DNA]</scope>
    <source>
        <strain evidence="14 16">HL-109</strain>
    </source>
</reference>
<dbReference type="InterPro" id="IPR043427">
    <property type="entry name" value="YscJ/FliF"/>
</dbReference>
<dbReference type="NCBIfam" id="TIGR00206">
    <property type="entry name" value="fliF"/>
    <property type="match status" value="1"/>
</dbReference>
<keyword evidence="5 10" id="KW-0812">Transmembrane</keyword>
<dbReference type="GO" id="GO:0009431">
    <property type="term" value="C:bacterial-type flagellum basal body, MS ring"/>
    <property type="evidence" value="ECO:0007669"/>
    <property type="project" value="InterPro"/>
</dbReference>
<dbReference type="EMBL" id="LJSX01000012">
    <property type="protein sequence ID" value="KPQ10860.1"/>
    <property type="molecule type" value="Genomic_DNA"/>
</dbReference>
<evidence type="ECO:0000256" key="3">
    <source>
        <dbReference type="ARBA" id="ARBA00007971"/>
    </source>
</evidence>
<keyword evidence="8 9" id="KW-0975">Bacterial flagellum</keyword>
<accession>A0A0P7Y9U7</accession>
<evidence type="ECO:0000256" key="1">
    <source>
        <dbReference type="ARBA" id="ARBA00004117"/>
    </source>
</evidence>
<evidence type="ECO:0000256" key="5">
    <source>
        <dbReference type="ARBA" id="ARBA00022692"/>
    </source>
</evidence>
<evidence type="ECO:0000313" key="13">
    <source>
        <dbReference type="EMBL" id="KPQ10860.1"/>
    </source>
</evidence>
<proteinExistence type="inferred from homology"/>
<evidence type="ECO:0000256" key="8">
    <source>
        <dbReference type="ARBA" id="ARBA00023143"/>
    </source>
</evidence>
<comment type="function">
    <text evidence="9">The M ring may be actively involved in energy transduction.</text>
</comment>
<dbReference type="GO" id="GO:0071973">
    <property type="term" value="P:bacterial-type flagellum-dependent cell motility"/>
    <property type="evidence" value="ECO:0007669"/>
    <property type="project" value="InterPro"/>
</dbReference>
<feature type="domain" description="Flagellar M-ring N-terminal" evidence="11">
    <location>
        <begin position="44"/>
        <end position="217"/>
    </location>
</feature>
<evidence type="ECO:0000256" key="7">
    <source>
        <dbReference type="ARBA" id="ARBA00023136"/>
    </source>
</evidence>
<name>A0A0P7Y9U7_9HYPH</name>
<sequence>MSAREHADKLWVSLQELGARRLMILALVGLTVFATIGLSAYYLSRPQFTVLYSGLEREDVTRIGSALTEAGIEFDVNTAGDAVMVAHSQTARARMLLAEKGLPYSANAGYELFDNLGSLGITSFMQEVTRVRALEGEIARSVQAIRGVSAARVHIVMADPGSFRREQRPPSASVVVRMESPDAGGAAQSIRHLVAAAVPGMSVERVTVLSTDGTLLASGDDGSNGATAQMATLTAGVNRDIESNVRRTLAPYLGLDNFEVSAKASLNTDRRVINETIFDPDSRVERSIRIIRENETAENLSRDTPTTVQQNIPEEEVGAVPGEQSNEEVQRREDLTNYEISSTQIQTSSEGYAIENVSIALLVNRSRLTAALGEDAGEAELAAQIAEIEALAASAAGLREERGDTLKVAVVNFLDDYGNFEPVPGPAMSEILLRQTGNIVSALAMLLVAAMVIWFGLRPAVNAIVQRPQSEQQQAIDQAATPLAIESEGGGYGAAALADRMAGGSGDVDLIADVSSRFNTNNVRRLEQIVNLNEEQAVHILRQWMRESEDA</sequence>
<dbReference type="Proteomes" id="UP000050497">
    <property type="component" value="Unassembled WGS sequence"/>
</dbReference>
<protein>
    <recommendedName>
        <fullName evidence="9">Flagellar M-ring protein</fullName>
    </recommendedName>
</protein>
<feature type="domain" description="Flagellar M-ring C-terminal" evidence="12">
    <location>
        <begin position="249"/>
        <end position="413"/>
    </location>
</feature>
<dbReference type="InterPro" id="IPR013556">
    <property type="entry name" value="Flag_M-ring_C"/>
</dbReference>
<dbReference type="RefSeq" id="WP_074444856.1">
    <property type="nucleotide sequence ID" value="NZ_FMBM01000002.1"/>
</dbReference>
<evidence type="ECO:0000256" key="6">
    <source>
        <dbReference type="ARBA" id="ARBA00022989"/>
    </source>
</evidence>
<dbReference type="AlphaFoldDB" id="A0A0P7Y9U7"/>
<comment type="subcellular location">
    <subcellularLocation>
        <location evidence="1 9">Bacterial flagellum basal body</location>
    </subcellularLocation>
    <subcellularLocation>
        <location evidence="2">Cell membrane</location>
        <topology evidence="2">Multi-pass membrane protein</topology>
    </subcellularLocation>
</comment>
<evidence type="ECO:0000256" key="10">
    <source>
        <dbReference type="SAM" id="Phobius"/>
    </source>
</evidence>
<evidence type="ECO:0000313" key="15">
    <source>
        <dbReference type="Proteomes" id="UP000050497"/>
    </source>
</evidence>
<dbReference type="PIRSF" id="PIRSF004862">
    <property type="entry name" value="FliF"/>
    <property type="match status" value="1"/>
</dbReference>
<evidence type="ECO:0000256" key="4">
    <source>
        <dbReference type="ARBA" id="ARBA00022475"/>
    </source>
</evidence>
<feature type="transmembrane region" description="Helical" evidence="10">
    <location>
        <begin position="21"/>
        <end position="43"/>
    </location>
</feature>
<reference evidence="13 15" key="1">
    <citation type="submission" date="2015-09" db="EMBL/GenBank/DDBJ databases">
        <title>Identification and resolution of microdiversity through metagenomic sequencing of parallel consortia.</title>
        <authorList>
            <person name="Nelson W.C."/>
            <person name="Romine M.F."/>
            <person name="Lindemann S.R."/>
        </authorList>
    </citation>
    <scope>NUCLEOTIDE SEQUENCE [LARGE SCALE GENOMIC DNA]</scope>
    <source>
        <strain evidence="13">HL-109</strain>
    </source>
</reference>
<feature type="transmembrane region" description="Helical" evidence="10">
    <location>
        <begin position="439"/>
        <end position="457"/>
    </location>
</feature>
<evidence type="ECO:0000259" key="11">
    <source>
        <dbReference type="Pfam" id="PF01514"/>
    </source>
</evidence>
<keyword evidence="13" id="KW-0969">Cilium</keyword>
<comment type="caution">
    <text evidence="13">The sequence shown here is derived from an EMBL/GenBank/DDBJ whole genome shotgun (WGS) entry which is preliminary data.</text>
</comment>
<dbReference type="Pfam" id="PF08345">
    <property type="entry name" value="YscJ_FliF_C"/>
    <property type="match status" value="1"/>
</dbReference>
<organism evidence="13 15">
    <name type="scientific">Saliniramus fredricksonii</name>
    <dbReference type="NCBI Taxonomy" id="1653334"/>
    <lineage>
        <taxon>Bacteria</taxon>
        <taxon>Pseudomonadati</taxon>
        <taxon>Pseudomonadota</taxon>
        <taxon>Alphaproteobacteria</taxon>
        <taxon>Hyphomicrobiales</taxon>
        <taxon>Salinarimonadaceae</taxon>
        <taxon>Saliniramus</taxon>
    </lineage>
</organism>
<evidence type="ECO:0000313" key="16">
    <source>
        <dbReference type="Proteomes" id="UP000182800"/>
    </source>
</evidence>
<evidence type="ECO:0000256" key="2">
    <source>
        <dbReference type="ARBA" id="ARBA00004651"/>
    </source>
</evidence>
<dbReference type="Pfam" id="PF01514">
    <property type="entry name" value="YscJ_FliF"/>
    <property type="match status" value="1"/>
</dbReference>
<dbReference type="InterPro" id="IPR006182">
    <property type="entry name" value="FliF_N_dom"/>
</dbReference>
<keyword evidence="16" id="KW-1185">Reference proteome</keyword>
<dbReference type="InterPro" id="IPR045851">
    <property type="entry name" value="AMP-bd_C_sf"/>
</dbReference>